<dbReference type="Proteomes" id="UP000886595">
    <property type="component" value="Unassembled WGS sequence"/>
</dbReference>
<name>A0A8X7RNT0_BRACI</name>
<dbReference type="EMBL" id="JAAMPC010000010">
    <property type="protein sequence ID" value="KAG2288894.1"/>
    <property type="molecule type" value="Genomic_DNA"/>
</dbReference>
<gene>
    <name evidence="1" type="ORF">Bca52824_048498</name>
</gene>
<accession>A0A8X7RNT0</accession>
<reference evidence="1 2" key="1">
    <citation type="submission" date="2020-02" db="EMBL/GenBank/DDBJ databases">
        <authorList>
            <person name="Ma Q."/>
            <person name="Huang Y."/>
            <person name="Song X."/>
            <person name="Pei D."/>
        </authorList>
    </citation>
    <scope>NUCLEOTIDE SEQUENCE [LARGE SCALE GENOMIC DNA]</scope>
    <source>
        <strain evidence="1">Sxm20200214</strain>
        <tissue evidence="1">Leaf</tissue>
    </source>
</reference>
<keyword evidence="2" id="KW-1185">Reference proteome</keyword>
<dbReference type="AlphaFoldDB" id="A0A8X7RNT0"/>
<protein>
    <submittedName>
        <fullName evidence="1">Uncharacterized protein</fullName>
    </submittedName>
</protein>
<dbReference type="OrthoDB" id="1903104at2759"/>
<organism evidence="1 2">
    <name type="scientific">Brassica carinata</name>
    <name type="common">Ethiopian mustard</name>
    <name type="synonym">Abyssinian cabbage</name>
    <dbReference type="NCBI Taxonomy" id="52824"/>
    <lineage>
        <taxon>Eukaryota</taxon>
        <taxon>Viridiplantae</taxon>
        <taxon>Streptophyta</taxon>
        <taxon>Embryophyta</taxon>
        <taxon>Tracheophyta</taxon>
        <taxon>Spermatophyta</taxon>
        <taxon>Magnoliopsida</taxon>
        <taxon>eudicotyledons</taxon>
        <taxon>Gunneridae</taxon>
        <taxon>Pentapetalae</taxon>
        <taxon>rosids</taxon>
        <taxon>malvids</taxon>
        <taxon>Brassicales</taxon>
        <taxon>Brassicaceae</taxon>
        <taxon>Brassiceae</taxon>
        <taxon>Brassica</taxon>
    </lineage>
</organism>
<evidence type="ECO:0000313" key="2">
    <source>
        <dbReference type="Proteomes" id="UP000886595"/>
    </source>
</evidence>
<evidence type="ECO:0000313" key="1">
    <source>
        <dbReference type="EMBL" id="KAG2288894.1"/>
    </source>
</evidence>
<sequence>MGVKKQGAPIFLFYYVKELLDFRILEGLTVNYLRGSKMTEARARGLKGVIRSCVMCFCSVCKGIQMICQHEDCRRQGFQGFMGL</sequence>
<proteinExistence type="predicted"/>
<comment type="caution">
    <text evidence="1">The sequence shown here is derived from an EMBL/GenBank/DDBJ whole genome shotgun (WGS) entry which is preliminary data.</text>
</comment>